<dbReference type="InterPro" id="IPR009050">
    <property type="entry name" value="Globin-like_sf"/>
</dbReference>
<evidence type="ECO:0000256" key="1">
    <source>
        <dbReference type="ARBA" id="ARBA00008182"/>
    </source>
</evidence>
<dbReference type="Gene3D" id="1.10.490.20">
    <property type="entry name" value="Phycocyanins"/>
    <property type="match status" value="1"/>
</dbReference>
<comment type="similarity">
    <text evidence="1">Belongs to the phycobiliprotein family.</text>
</comment>
<evidence type="ECO:0000256" key="2">
    <source>
        <dbReference type="ARBA" id="ARBA00022991"/>
    </source>
</evidence>
<dbReference type="Proteomes" id="UP000718564">
    <property type="component" value="Unassembled WGS sequence"/>
</dbReference>
<dbReference type="EMBL" id="QMEB01000088">
    <property type="protein sequence ID" value="NMG20331.1"/>
    <property type="molecule type" value="Genomic_DNA"/>
</dbReference>
<proteinExistence type="inferred from homology"/>
<organism evidence="4 5">
    <name type="scientific">Brasilonema bromeliae SPC951</name>
    <dbReference type="NCBI Taxonomy" id="385972"/>
    <lineage>
        <taxon>Bacteria</taxon>
        <taxon>Bacillati</taxon>
        <taxon>Cyanobacteriota</taxon>
        <taxon>Cyanophyceae</taxon>
        <taxon>Nostocales</taxon>
        <taxon>Scytonemataceae</taxon>
        <taxon>Brasilonema</taxon>
        <taxon>Bromeliae group (in: Brasilonema)</taxon>
    </lineage>
</organism>
<comment type="caution">
    <text evidence="4">The sequence shown here is derived from an EMBL/GenBank/DDBJ whole genome shotgun (WGS) entry which is preliminary data.</text>
</comment>
<keyword evidence="3" id="KW-0089">Bile pigment</keyword>
<evidence type="ECO:0000256" key="3">
    <source>
        <dbReference type="ARBA" id="ARBA00023307"/>
    </source>
</evidence>
<protein>
    <submittedName>
        <fullName evidence="4">Uncharacterized protein</fullName>
    </submittedName>
</protein>
<evidence type="ECO:0000313" key="5">
    <source>
        <dbReference type="Proteomes" id="UP000718564"/>
    </source>
</evidence>
<keyword evidence="2" id="KW-0157">Chromophore</keyword>
<accession>A0ABX1P7J9</accession>
<sequence>MGDFEQKYKDIATFVKKFKDIIREEIESLDLTEEPVKSVLIEKLQQVFKYDFALEDIENSYKACQEASTWLSKNRSKLVIKIQNLISQRKIISNKLNTSVLAPQRIEQFSKDIELYLKWIGHYMAIGDAPTPLPNGVISFVLPPVAYLEVFKFIRNQIISTKNGLSEEAVVEAQGYFDRFLIEPLSQFNFYDS</sequence>
<dbReference type="InterPro" id="IPR038719">
    <property type="entry name" value="Phycobilisome_asu/bsu_sf"/>
</dbReference>
<name>A0ABX1P7J9_9CYAN</name>
<reference evidence="4 5" key="1">
    <citation type="submission" date="2018-06" db="EMBL/GenBank/DDBJ databases">
        <title>Comparative genomics of Brasilonema spp. strains.</title>
        <authorList>
            <person name="Alvarenga D.O."/>
            <person name="Fiore M.F."/>
            <person name="Varani A.M."/>
        </authorList>
    </citation>
    <scope>NUCLEOTIDE SEQUENCE [LARGE SCALE GENOMIC DNA]</scope>
    <source>
        <strain evidence="4 5">SPC951</strain>
    </source>
</reference>
<evidence type="ECO:0000313" key="4">
    <source>
        <dbReference type="EMBL" id="NMG20331.1"/>
    </source>
</evidence>
<dbReference type="RefSeq" id="WP_169155593.1">
    <property type="nucleotide sequence ID" value="NZ_CAWPJE010000070.1"/>
</dbReference>
<keyword evidence="5" id="KW-1185">Reference proteome</keyword>
<gene>
    <name evidence="4" type="ORF">DP116_13020</name>
</gene>
<dbReference type="SUPFAM" id="SSF46458">
    <property type="entry name" value="Globin-like"/>
    <property type="match status" value="1"/>
</dbReference>